<dbReference type="AlphaFoldDB" id="A0AAV2TH88"/>
<dbReference type="EMBL" id="CAXLJL010000268">
    <property type="protein sequence ID" value="CAL5135813.1"/>
    <property type="molecule type" value="Genomic_DNA"/>
</dbReference>
<keyword evidence="3 10" id="KW-0813">Transport</keyword>
<evidence type="ECO:0000313" key="12">
    <source>
        <dbReference type="Proteomes" id="UP001497525"/>
    </source>
</evidence>
<keyword evidence="4 9" id="KW-0812">Transmembrane</keyword>
<keyword evidence="5" id="KW-0677">Repeat</keyword>
<evidence type="ECO:0000256" key="7">
    <source>
        <dbReference type="ARBA" id="ARBA00023128"/>
    </source>
</evidence>
<evidence type="ECO:0000256" key="2">
    <source>
        <dbReference type="ARBA" id="ARBA00006375"/>
    </source>
</evidence>
<dbReference type="PANTHER" id="PTHR45624">
    <property type="entry name" value="MITOCHONDRIAL BASIC AMINO ACIDS TRANSPORTER-RELATED"/>
    <property type="match status" value="1"/>
</dbReference>
<evidence type="ECO:0000256" key="6">
    <source>
        <dbReference type="ARBA" id="ARBA00022989"/>
    </source>
</evidence>
<dbReference type="GO" id="GO:0031966">
    <property type="term" value="C:mitochondrial membrane"/>
    <property type="evidence" value="ECO:0007669"/>
    <property type="project" value="UniProtKB-SubCell"/>
</dbReference>
<dbReference type="Proteomes" id="UP001497525">
    <property type="component" value="Unassembled WGS sequence"/>
</dbReference>
<keyword evidence="7" id="KW-0496">Mitochondrion</keyword>
<dbReference type="PROSITE" id="PS50920">
    <property type="entry name" value="SOLCAR"/>
    <property type="match status" value="3"/>
</dbReference>
<comment type="caution">
    <text evidence="11">The sequence shown here is derived from an EMBL/GenBank/DDBJ whole genome shotgun (WGS) entry which is preliminary data.</text>
</comment>
<evidence type="ECO:0000256" key="10">
    <source>
        <dbReference type="RuleBase" id="RU000488"/>
    </source>
</evidence>
<organism evidence="11 12">
    <name type="scientific">Calicophoron daubneyi</name>
    <name type="common">Rumen fluke</name>
    <name type="synonym">Paramphistomum daubneyi</name>
    <dbReference type="NCBI Taxonomy" id="300641"/>
    <lineage>
        <taxon>Eukaryota</taxon>
        <taxon>Metazoa</taxon>
        <taxon>Spiralia</taxon>
        <taxon>Lophotrochozoa</taxon>
        <taxon>Platyhelminthes</taxon>
        <taxon>Trematoda</taxon>
        <taxon>Digenea</taxon>
        <taxon>Plagiorchiida</taxon>
        <taxon>Pronocephalata</taxon>
        <taxon>Paramphistomoidea</taxon>
        <taxon>Paramphistomidae</taxon>
        <taxon>Calicophoron</taxon>
    </lineage>
</organism>
<dbReference type="Gene3D" id="1.50.40.10">
    <property type="entry name" value="Mitochondrial carrier domain"/>
    <property type="match status" value="1"/>
</dbReference>
<evidence type="ECO:0000256" key="3">
    <source>
        <dbReference type="ARBA" id="ARBA00022448"/>
    </source>
</evidence>
<dbReference type="Pfam" id="PF00153">
    <property type="entry name" value="Mito_carr"/>
    <property type="match status" value="3"/>
</dbReference>
<feature type="repeat" description="Solcar" evidence="9">
    <location>
        <begin position="6"/>
        <end position="91"/>
    </location>
</feature>
<dbReference type="InterPro" id="IPR050567">
    <property type="entry name" value="Mitochondrial_Carrier"/>
</dbReference>
<dbReference type="PANTHER" id="PTHR45624:SF12">
    <property type="entry name" value="MITOCHONDRIAL ORNITHINE TRANSPORTER 1"/>
    <property type="match status" value="1"/>
</dbReference>
<evidence type="ECO:0008006" key="13">
    <source>
        <dbReference type="Google" id="ProtNLM"/>
    </source>
</evidence>
<evidence type="ECO:0000256" key="5">
    <source>
        <dbReference type="ARBA" id="ARBA00022737"/>
    </source>
</evidence>
<sequence length="316" mass="34517">MGEDIKDMVVGTLAGINGGIATVYVGQPLDTIKVKMQAFPELYKSTWECVKITLAKDGIVKGLYAGTSPAVFANAAENAILFCALPPCQDLVRKICSKKDTEELSNLQHAFAGSLASVWSGLVMCPTELVKCRVQAMREMMDLGLTTIKPANSGSWSVTRAIFREEGLLGFTRGLGATLVRELPGYFCFFGSYELCRSFFAGQKGRKEDVGPVATAFSGGVAGAMLWIACYPFDLIKSRLQIGHTSPEPTHQMKIKSPVSYRASNVFAIMFRVIEQEGFFALYRGLGATLVRTIPATAGLFVAVEWTRKFCRWISD</sequence>
<name>A0AAV2TH88_CALDB</name>
<accession>A0AAV2TH88</accession>
<dbReference type="SUPFAM" id="SSF103506">
    <property type="entry name" value="Mitochondrial carrier"/>
    <property type="match status" value="1"/>
</dbReference>
<reference evidence="11" key="1">
    <citation type="submission" date="2024-06" db="EMBL/GenBank/DDBJ databases">
        <authorList>
            <person name="Liu X."/>
            <person name="Lenzi L."/>
            <person name="Haldenby T S."/>
            <person name="Uol C."/>
        </authorList>
    </citation>
    <scope>NUCLEOTIDE SEQUENCE</scope>
</reference>
<comment type="subcellular location">
    <subcellularLocation>
        <location evidence="1">Mitochondrion membrane</location>
        <topology evidence="1">Multi-pass membrane protein</topology>
    </subcellularLocation>
</comment>
<evidence type="ECO:0000313" key="11">
    <source>
        <dbReference type="EMBL" id="CAL5135813.1"/>
    </source>
</evidence>
<evidence type="ECO:0000256" key="4">
    <source>
        <dbReference type="ARBA" id="ARBA00022692"/>
    </source>
</evidence>
<comment type="similarity">
    <text evidence="2 10">Belongs to the mitochondrial carrier (TC 2.A.29) family.</text>
</comment>
<dbReference type="InterPro" id="IPR018108">
    <property type="entry name" value="MCP_transmembrane"/>
</dbReference>
<keyword evidence="6" id="KW-1133">Transmembrane helix</keyword>
<gene>
    <name evidence="11" type="ORF">CDAUBV1_LOCUS9924</name>
</gene>
<protein>
    <recommendedName>
        <fullName evidence="13">Mitochondrial ornithine transporter 1</fullName>
    </recommendedName>
</protein>
<dbReference type="GO" id="GO:0000064">
    <property type="term" value="F:L-ornithine transmembrane transporter activity"/>
    <property type="evidence" value="ECO:0007669"/>
    <property type="project" value="TreeGrafter"/>
</dbReference>
<dbReference type="GO" id="GO:1990575">
    <property type="term" value="P:mitochondrial L-ornithine transmembrane transport"/>
    <property type="evidence" value="ECO:0007669"/>
    <property type="project" value="TreeGrafter"/>
</dbReference>
<keyword evidence="8 9" id="KW-0472">Membrane</keyword>
<proteinExistence type="inferred from homology"/>
<feature type="repeat" description="Solcar" evidence="9">
    <location>
        <begin position="210"/>
        <end position="310"/>
    </location>
</feature>
<evidence type="ECO:0000256" key="1">
    <source>
        <dbReference type="ARBA" id="ARBA00004225"/>
    </source>
</evidence>
<evidence type="ECO:0000256" key="9">
    <source>
        <dbReference type="PROSITE-ProRule" id="PRU00282"/>
    </source>
</evidence>
<dbReference type="InterPro" id="IPR023395">
    <property type="entry name" value="MCP_dom_sf"/>
</dbReference>
<evidence type="ECO:0000256" key="8">
    <source>
        <dbReference type="ARBA" id="ARBA00023136"/>
    </source>
</evidence>
<feature type="repeat" description="Solcar" evidence="9">
    <location>
        <begin position="104"/>
        <end position="199"/>
    </location>
</feature>